<dbReference type="InterPro" id="IPR008523">
    <property type="entry name" value="DUF805"/>
</dbReference>
<dbReference type="PANTHER" id="PTHR34980:SF3">
    <property type="entry name" value="BLR8105 PROTEIN"/>
    <property type="match status" value="1"/>
</dbReference>
<dbReference type="Proteomes" id="UP001180081">
    <property type="component" value="Unassembled WGS sequence"/>
</dbReference>
<name>A0ABT8B5I6_9NEIS</name>
<keyword evidence="3" id="KW-1185">Reference proteome</keyword>
<evidence type="ECO:0000313" key="3">
    <source>
        <dbReference type="Proteomes" id="UP001180081"/>
    </source>
</evidence>
<organism evidence="2 3">
    <name type="scientific">Chitinimonas viridis</name>
    <dbReference type="NCBI Taxonomy" id="664880"/>
    <lineage>
        <taxon>Bacteria</taxon>
        <taxon>Pseudomonadati</taxon>
        <taxon>Pseudomonadota</taxon>
        <taxon>Betaproteobacteria</taxon>
        <taxon>Neisseriales</taxon>
        <taxon>Chitinibacteraceae</taxon>
        <taxon>Chitinimonas</taxon>
    </lineage>
</organism>
<reference evidence="2" key="1">
    <citation type="journal article" date="2014" name="Int. J. Syst. Evol. Microbiol.">
        <title>Complete genome of a new Firmicutes species belonging to the dominant human colonic microbiota ('Ruminococcus bicirculans') reveals two chromosomes and a selective capacity to utilize plant glucans.</title>
        <authorList>
            <consortium name="NISC Comparative Sequencing Program"/>
            <person name="Wegmann U."/>
            <person name="Louis P."/>
            <person name="Goesmann A."/>
            <person name="Henrissat B."/>
            <person name="Duncan S.H."/>
            <person name="Flint H.J."/>
        </authorList>
    </citation>
    <scope>NUCLEOTIDE SEQUENCE</scope>
    <source>
        <strain evidence="2">CECT 7703</strain>
    </source>
</reference>
<feature type="transmembrane region" description="Helical" evidence="1">
    <location>
        <begin position="139"/>
        <end position="161"/>
    </location>
</feature>
<sequence length="191" mass="20630">MTTNNPYHSPNAQLDQFDDQETYSPRFFSVDGRLGRVRYIAYTMGATLLGYLLIAVAGAAAIGSETLGILLMGVAVFLMLAATIVVVGRRLHDLDMSRWFSLLMLVPLINTLFGLYLMFAPGTKGRNRFGPMPEQNGRSVIVVACIVPAVAIIGILAAIAIPQYAEYTKRAKAAQQQGQPAAPAQIPEASE</sequence>
<dbReference type="Pfam" id="PF05656">
    <property type="entry name" value="DUF805"/>
    <property type="match status" value="1"/>
</dbReference>
<evidence type="ECO:0000256" key="1">
    <source>
        <dbReference type="SAM" id="Phobius"/>
    </source>
</evidence>
<proteinExistence type="predicted"/>
<keyword evidence="1" id="KW-0812">Transmembrane</keyword>
<feature type="transmembrane region" description="Helical" evidence="1">
    <location>
        <begin position="68"/>
        <end position="87"/>
    </location>
</feature>
<dbReference type="EMBL" id="JAUFPU010000008">
    <property type="protein sequence ID" value="MDN3577105.1"/>
    <property type="molecule type" value="Genomic_DNA"/>
</dbReference>
<dbReference type="PANTHER" id="PTHR34980">
    <property type="entry name" value="INNER MEMBRANE PROTEIN-RELATED-RELATED"/>
    <property type="match status" value="1"/>
</dbReference>
<accession>A0ABT8B5I6</accession>
<keyword evidence="1" id="KW-1133">Transmembrane helix</keyword>
<gene>
    <name evidence="2" type="ORF">QWZ03_10040</name>
</gene>
<protein>
    <submittedName>
        <fullName evidence="2">DUF805 domain-containing protein</fullName>
    </submittedName>
</protein>
<reference evidence="2" key="2">
    <citation type="submission" date="2023-06" db="EMBL/GenBank/DDBJ databases">
        <authorList>
            <person name="Lucena T."/>
            <person name="Sun Q."/>
        </authorList>
    </citation>
    <scope>NUCLEOTIDE SEQUENCE</scope>
    <source>
        <strain evidence="2">CECT 7703</strain>
    </source>
</reference>
<feature type="transmembrane region" description="Helical" evidence="1">
    <location>
        <begin position="39"/>
        <end position="62"/>
    </location>
</feature>
<comment type="caution">
    <text evidence="2">The sequence shown here is derived from an EMBL/GenBank/DDBJ whole genome shotgun (WGS) entry which is preliminary data.</text>
</comment>
<feature type="transmembrane region" description="Helical" evidence="1">
    <location>
        <begin position="99"/>
        <end position="119"/>
    </location>
</feature>
<keyword evidence="1" id="KW-0472">Membrane</keyword>
<dbReference type="RefSeq" id="WP_290332577.1">
    <property type="nucleotide sequence ID" value="NZ_JAUFPU010000008.1"/>
</dbReference>
<dbReference type="InterPro" id="IPR045584">
    <property type="entry name" value="Pilin-like"/>
</dbReference>
<dbReference type="Gene3D" id="3.30.700.10">
    <property type="entry name" value="Glycoprotein, Type 4 Pilin"/>
    <property type="match status" value="1"/>
</dbReference>
<evidence type="ECO:0000313" key="2">
    <source>
        <dbReference type="EMBL" id="MDN3577105.1"/>
    </source>
</evidence>
<dbReference type="SUPFAM" id="SSF54523">
    <property type="entry name" value="Pili subunits"/>
    <property type="match status" value="1"/>
</dbReference>